<dbReference type="InterPro" id="IPR035427">
    <property type="entry name" value="Tim10-like_dom_sf"/>
</dbReference>
<reference evidence="11 12" key="1">
    <citation type="journal article" date="2010" name="Nature">
        <title>The genome of a songbird.</title>
        <authorList>
            <person name="Warren W.C."/>
            <person name="Clayton D.F."/>
            <person name="Ellegren H."/>
            <person name="Arnold A.P."/>
            <person name="Hillier L.W."/>
            <person name="Kunstner A."/>
            <person name="Searle S."/>
            <person name="White S."/>
            <person name="Vilella A.J."/>
            <person name="Fairley S."/>
            <person name="Heger A."/>
            <person name="Kong L."/>
            <person name="Ponting C.P."/>
            <person name="Jarvis E.D."/>
            <person name="Mello C.V."/>
            <person name="Minx P."/>
            <person name="Lovell P."/>
            <person name="Velho T.A."/>
            <person name="Ferris M."/>
            <person name="Balakrishnan C.N."/>
            <person name="Sinha S."/>
            <person name="Blatti C."/>
            <person name="London S.E."/>
            <person name="Li Y."/>
            <person name="Lin Y.C."/>
            <person name="George J."/>
            <person name="Sweedler J."/>
            <person name="Southey B."/>
            <person name="Gunaratne P."/>
            <person name="Watson M."/>
            <person name="Nam K."/>
            <person name="Backstrom N."/>
            <person name="Smeds L."/>
            <person name="Nabholz B."/>
            <person name="Itoh Y."/>
            <person name="Whitney O."/>
            <person name="Pfenning A.R."/>
            <person name="Howard J."/>
            <person name="Volker M."/>
            <person name="Skinner B.M."/>
            <person name="Griffin D.K."/>
            <person name="Ye L."/>
            <person name="McLaren W.M."/>
            <person name="Flicek P."/>
            <person name="Quesada V."/>
            <person name="Velasco G."/>
            <person name="Lopez-Otin C."/>
            <person name="Puente X.S."/>
            <person name="Olender T."/>
            <person name="Lancet D."/>
            <person name="Smit A.F."/>
            <person name="Hubley R."/>
            <person name="Konkel M.K."/>
            <person name="Walker J.A."/>
            <person name="Batzer M.A."/>
            <person name="Gu W."/>
            <person name="Pollock D.D."/>
            <person name="Chen L."/>
            <person name="Cheng Z."/>
            <person name="Eichler E.E."/>
            <person name="Stapley J."/>
            <person name="Slate J."/>
            <person name="Ekblom R."/>
            <person name="Birkhead T."/>
            <person name="Burke T."/>
            <person name="Burt D."/>
            <person name="Scharff C."/>
            <person name="Adam I."/>
            <person name="Richard H."/>
            <person name="Sultan M."/>
            <person name="Soldatov A."/>
            <person name="Lehrach H."/>
            <person name="Edwards S.V."/>
            <person name="Yang S.P."/>
            <person name="Li X."/>
            <person name="Graves T."/>
            <person name="Fulton L."/>
            <person name="Nelson J."/>
            <person name="Chinwalla A."/>
            <person name="Hou S."/>
            <person name="Mardis E.R."/>
            <person name="Wilson R.K."/>
        </authorList>
    </citation>
    <scope>NUCLEOTIDE SEQUENCE [LARGE SCALE GENOMIC DNA]</scope>
</reference>
<keyword evidence="5" id="KW-0653">Protein transport</keyword>
<keyword evidence="2" id="KW-0813">Transport</keyword>
<feature type="compositionally biased region" description="Basic residues" evidence="9">
    <location>
        <begin position="124"/>
        <end position="133"/>
    </location>
</feature>
<feature type="compositionally biased region" description="Low complexity" evidence="9">
    <location>
        <begin position="433"/>
        <end position="442"/>
    </location>
</feature>
<dbReference type="InterPro" id="IPR050673">
    <property type="entry name" value="Mito_inner_translocase_sub"/>
</dbReference>
<dbReference type="PANTHER" id="PTHR13172">
    <property type="entry name" value="MITOCHONDRIAL IMPORT INNER MEMBRANE TRANSLOCASE SUBUNIT TIM9B"/>
    <property type="match status" value="1"/>
</dbReference>
<keyword evidence="8" id="KW-1015">Disulfide bond</keyword>
<evidence type="ECO:0000313" key="11">
    <source>
        <dbReference type="Ensembl" id="ENSTGUP00000028688.1"/>
    </source>
</evidence>
<dbReference type="Proteomes" id="UP000007754">
    <property type="component" value="Chromosome 1"/>
</dbReference>
<dbReference type="Gene3D" id="1.10.287.810">
    <property type="entry name" value="Mitochondrial import inner membrane translocase subunit tim13 like domains"/>
    <property type="match status" value="1"/>
</dbReference>
<evidence type="ECO:0000256" key="6">
    <source>
        <dbReference type="ARBA" id="ARBA00023010"/>
    </source>
</evidence>
<sequence length="442" mass="45687">GRGAGARTTPGRGQQPQPVPRGRGGTAGGLGAERRAHIGSRWHRAEAARCLLQPLPARPHRLSGHPRLPEPTRGVAQPRGADPTAAPTPSRPGSRAPPPLGPHSAPALTNPAGIPAVRAPGQRRWQRPARRREPRPQESGRGPLRPDRSGHIPQQAGPGAGSREPVTCDPCPPRRGQGPARRGGRALRAEAVTARGHPGRGTAPQPHSPRGRRGQRRDGALRSHARQGPGTGPTSEGTPGGRSRRSRPERAAAAAAWLPGLSRPGPAGRVRPPRCPPAPPAPRPRRAPRAAPAPLGPGAPQVPSGPGGGVMAEPGGCDGAGSAAGAARPGPGMDPAAEHRQQLRSLRDFLLVYNRMTELCFRHCVCNLNYRLLTGHEESCLDSCAARLVRANHRLMGAYVGLVPALLQRRAAEHGAPAGPPALPASPEPAPGPAGDAPAAGT</sequence>
<dbReference type="GO" id="GO:0015031">
    <property type="term" value="P:protein transport"/>
    <property type="evidence" value="ECO:0007669"/>
    <property type="project" value="UniProtKB-KW"/>
</dbReference>
<evidence type="ECO:0000256" key="4">
    <source>
        <dbReference type="ARBA" id="ARBA00022833"/>
    </source>
</evidence>
<gene>
    <name evidence="11" type="primary">TIMM10B</name>
</gene>
<evidence type="ECO:0000256" key="2">
    <source>
        <dbReference type="ARBA" id="ARBA00022448"/>
    </source>
</evidence>
<evidence type="ECO:0000313" key="12">
    <source>
        <dbReference type="Proteomes" id="UP000007754"/>
    </source>
</evidence>
<feature type="compositionally biased region" description="Pro residues" evidence="9">
    <location>
        <begin position="418"/>
        <end position="432"/>
    </location>
</feature>
<dbReference type="Ensembl" id="ENSTGUT00000030257.1">
    <property type="protein sequence ID" value="ENSTGUP00000028688.1"/>
    <property type="gene ID" value="ENSTGUG00000025726.1"/>
</dbReference>
<evidence type="ECO:0000256" key="8">
    <source>
        <dbReference type="ARBA" id="ARBA00023157"/>
    </source>
</evidence>
<feature type="compositionally biased region" description="Low complexity" evidence="9">
    <location>
        <begin position="1"/>
        <end position="16"/>
    </location>
</feature>
<evidence type="ECO:0000256" key="1">
    <source>
        <dbReference type="ARBA" id="ARBA00004637"/>
    </source>
</evidence>
<feature type="compositionally biased region" description="Basic and acidic residues" evidence="9">
    <location>
        <begin position="134"/>
        <end position="150"/>
    </location>
</feature>
<accession>A0A674H1L7</accession>
<feature type="domain" description="Tim10-like" evidence="10">
    <location>
        <begin position="341"/>
        <end position="399"/>
    </location>
</feature>
<feature type="region of interest" description="Disordered" evidence="9">
    <location>
        <begin position="413"/>
        <end position="442"/>
    </location>
</feature>
<evidence type="ECO:0000259" key="10">
    <source>
        <dbReference type="Pfam" id="PF02953"/>
    </source>
</evidence>
<keyword evidence="6" id="KW-0811">Translocation</keyword>
<keyword evidence="4" id="KW-0862">Zinc</keyword>
<keyword evidence="3" id="KW-0479">Metal-binding</keyword>
<dbReference type="SUPFAM" id="SSF144122">
    <property type="entry name" value="Tim10-like"/>
    <property type="match status" value="1"/>
</dbReference>
<reference evidence="11" key="3">
    <citation type="submission" date="2025-09" db="UniProtKB">
        <authorList>
            <consortium name="Ensembl"/>
        </authorList>
    </citation>
    <scope>IDENTIFICATION</scope>
</reference>
<evidence type="ECO:0000256" key="9">
    <source>
        <dbReference type="SAM" id="MobiDB-lite"/>
    </source>
</evidence>
<feature type="compositionally biased region" description="Low complexity" evidence="9">
    <location>
        <begin position="289"/>
        <end position="299"/>
    </location>
</feature>
<organism evidence="11 12">
    <name type="scientific">Taeniopygia guttata</name>
    <name type="common">Zebra finch</name>
    <name type="synonym">Poephila guttata</name>
    <dbReference type="NCBI Taxonomy" id="59729"/>
    <lineage>
        <taxon>Eukaryota</taxon>
        <taxon>Metazoa</taxon>
        <taxon>Chordata</taxon>
        <taxon>Craniata</taxon>
        <taxon>Vertebrata</taxon>
        <taxon>Euteleostomi</taxon>
        <taxon>Archelosauria</taxon>
        <taxon>Archosauria</taxon>
        <taxon>Dinosauria</taxon>
        <taxon>Saurischia</taxon>
        <taxon>Theropoda</taxon>
        <taxon>Coelurosauria</taxon>
        <taxon>Aves</taxon>
        <taxon>Neognathae</taxon>
        <taxon>Neoaves</taxon>
        <taxon>Telluraves</taxon>
        <taxon>Australaves</taxon>
        <taxon>Passeriformes</taxon>
        <taxon>Passeroidea</taxon>
        <taxon>Estrildidae</taxon>
        <taxon>Estrildinae</taxon>
        <taxon>Taeniopygia</taxon>
    </lineage>
</organism>
<dbReference type="Pfam" id="PF02953">
    <property type="entry name" value="zf-Tim10_DDP"/>
    <property type="match status" value="1"/>
</dbReference>
<keyword evidence="7" id="KW-0496">Mitochondrion</keyword>
<evidence type="ECO:0000256" key="3">
    <source>
        <dbReference type="ARBA" id="ARBA00022723"/>
    </source>
</evidence>
<name>A0A674H1L7_TAEGU</name>
<evidence type="ECO:0000256" key="5">
    <source>
        <dbReference type="ARBA" id="ARBA00022927"/>
    </source>
</evidence>
<feature type="region of interest" description="Disordered" evidence="9">
    <location>
        <begin position="56"/>
        <end position="313"/>
    </location>
</feature>
<feature type="compositionally biased region" description="Pro residues" evidence="9">
    <location>
        <begin position="273"/>
        <end position="282"/>
    </location>
</feature>
<feature type="compositionally biased region" description="Gly residues" evidence="9">
    <location>
        <begin position="22"/>
        <end position="31"/>
    </location>
</feature>
<dbReference type="OMA" id="PGQRRWQ"/>
<dbReference type="GeneTree" id="ENSGT00450000040326"/>
<reference evidence="11" key="2">
    <citation type="submission" date="2025-08" db="UniProtKB">
        <authorList>
            <consortium name="Ensembl"/>
        </authorList>
    </citation>
    <scope>IDENTIFICATION</scope>
</reference>
<proteinExistence type="predicted"/>
<dbReference type="AlphaFoldDB" id="A0A674H1L7"/>
<comment type="subcellular location">
    <subcellularLocation>
        <location evidence="1">Mitochondrion inner membrane</location>
        <topology evidence="1">Peripheral membrane protein</topology>
    </subcellularLocation>
</comment>
<dbReference type="InParanoid" id="A0A674H1L7"/>
<feature type="region of interest" description="Disordered" evidence="9">
    <location>
        <begin position="1"/>
        <end position="40"/>
    </location>
</feature>
<keyword evidence="12" id="KW-1185">Reference proteome</keyword>
<evidence type="ECO:0000256" key="7">
    <source>
        <dbReference type="ARBA" id="ARBA00023128"/>
    </source>
</evidence>
<dbReference type="InterPro" id="IPR004217">
    <property type="entry name" value="Tim10-like"/>
</dbReference>
<dbReference type="GO" id="GO:0046872">
    <property type="term" value="F:metal ion binding"/>
    <property type="evidence" value="ECO:0007669"/>
    <property type="project" value="UniProtKB-KW"/>
</dbReference>
<dbReference type="GO" id="GO:0005743">
    <property type="term" value="C:mitochondrial inner membrane"/>
    <property type="evidence" value="ECO:0007669"/>
    <property type="project" value="UniProtKB-SubCell"/>
</dbReference>
<protein>
    <submittedName>
        <fullName evidence="11">Translocase of inner mitochondrial membrane 10B</fullName>
    </submittedName>
</protein>